<organism evidence="2 3">
    <name type="scientific">Ancylomarina salipaludis</name>
    <dbReference type="NCBI Taxonomy" id="2501299"/>
    <lineage>
        <taxon>Bacteria</taxon>
        <taxon>Pseudomonadati</taxon>
        <taxon>Bacteroidota</taxon>
        <taxon>Bacteroidia</taxon>
        <taxon>Marinilabiliales</taxon>
        <taxon>Marinifilaceae</taxon>
        <taxon>Ancylomarina</taxon>
    </lineage>
</organism>
<dbReference type="Proteomes" id="UP000289703">
    <property type="component" value="Unassembled WGS sequence"/>
</dbReference>
<dbReference type="InterPro" id="IPR036390">
    <property type="entry name" value="WH_DNA-bd_sf"/>
</dbReference>
<dbReference type="AlphaFoldDB" id="A0A4Q1JPC5"/>
<dbReference type="SUPFAM" id="SSF46785">
    <property type="entry name" value="Winged helix' DNA-binding domain"/>
    <property type="match status" value="1"/>
</dbReference>
<name>A0A4Q1JPC5_9BACT</name>
<dbReference type="InterPro" id="IPR013196">
    <property type="entry name" value="HTH_11"/>
</dbReference>
<dbReference type="RefSeq" id="WP_129252873.1">
    <property type="nucleotide sequence ID" value="NZ_SAXA01000002.1"/>
</dbReference>
<dbReference type="InterPro" id="IPR036388">
    <property type="entry name" value="WH-like_DNA-bd_sf"/>
</dbReference>
<evidence type="ECO:0000313" key="2">
    <source>
        <dbReference type="EMBL" id="RXQ96652.1"/>
    </source>
</evidence>
<dbReference type="Gene3D" id="1.10.10.10">
    <property type="entry name" value="Winged helix-like DNA-binding domain superfamily/Winged helix DNA-binding domain"/>
    <property type="match status" value="1"/>
</dbReference>
<protein>
    <submittedName>
        <fullName evidence="2">HTH domain-containing protein</fullName>
    </submittedName>
</protein>
<feature type="domain" description="Helix-turn-helix type 11" evidence="1">
    <location>
        <begin position="16"/>
        <end position="53"/>
    </location>
</feature>
<sequence>MDYVTYSEKLQYIKSLAKRGATGSCKELAEKLNVSESTVKRMIRCLRILGVNIKFCNYRRSYKIISED</sequence>
<reference evidence="2 3" key="1">
    <citation type="submission" date="2019-01" db="EMBL/GenBank/DDBJ databases">
        <title>Ancylomarina salipaludis sp. nov., isolated from a salt marsh.</title>
        <authorList>
            <person name="Yoon J.-H."/>
        </authorList>
    </citation>
    <scope>NUCLEOTIDE SEQUENCE [LARGE SCALE GENOMIC DNA]</scope>
    <source>
        <strain evidence="2 3">SHSM-M15</strain>
    </source>
</reference>
<comment type="caution">
    <text evidence="2">The sequence shown here is derived from an EMBL/GenBank/DDBJ whole genome shotgun (WGS) entry which is preliminary data.</text>
</comment>
<keyword evidence="3" id="KW-1185">Reference proteome</keyword>
<evidence type="ECO:0000313" key="3">
    <source>
        <dbReference type="Proteomes" id="UP000289703"/>
    </source>
</evidence>
<dbReference type="EMBL" id="SAXA01000002">
    <property type="protein sequence ID" value="RXQ96652.1"/>
    <property type="molecule type" value="Genomic_DNA"/>
</dbReference>
<dbReference type="OrthoDB" id="1121954at2"/>
<evidence type="ECO:0000259" key="1">
    <source>
        <dbReference type="Pfam" id="PF08279"/>
    </source>
</evidence>
<proteinExistence type="predicted"/>
<gene>
    <name evidence="2" type="ORF">EO244_03225</name>
</gene>
<dbReference type="Pfam" id="PF08279">
    <property type="entry name" value="HTH_11"/>
    <property type="match status" value="1"/>
</dbReference>
<accession>A0A4Q1JPC5</accession>